<feature type="compositionally biased region" description="Low complexity" evidence="6">
    <location>
        <begin position="31"/>
        <end position="59"/>
    </location>
</feature>
<reference evidence="7" key="1">
    <citation type="journal article" date="2022" name="ISME J.">
        <title>Identification of active gaseous-alkane degraders at natural gas seeps.</title>
        <authorList>
            <person name="Farhan Ul Haque M."/>
            <person name="Hernandez M."/>
            <person name="Crombie A.T."/>
            <person name="Murrell J.C."/>
        </authorList>
    </citation>
    <scope>NUCLEOTIDE SEQUENCE</scope>
    <source>
        <strain evidence="7">ANDR5</strain>
    </source>
</reference>
<keyword evidence="5 7" id="KW-0449">Lipoprotein</keyword>
<evidence type="ECO:0000256" key="5">
    <source>
        <dbReference type="ARBA" id="ARBA00023288"/>
    </source>
</evidence>
<organism evidence="7 8">
    <name type="scientific">Candidatus Mycolicibacterium alkanivorans</name>
    <dbReference type="NCBI Taxonomy" id="2954114"/>
    <lineage>
        <taxon>Bacteria</taxon>
        <taxon>Bacillati</taxon>
        <taxon>Actinomycetota</taxon>
        <taxon>Actinomycetes</taxon>
        <taxon>Mycobacteriales</taxon>
        <taxon>Mycobacteriaceae</taxon>
        <taxon>Mycolicibacterium</taxon>
    </lineage>
</organism>
<evidence type="ECO:0000256" key="4">
    <source>
        <dbReference type="ARBA" id="ARBA00023139"/>
    </source>
</evidence>
<evidence type="ECO:0000256" key="3">
    <source>
        <dbReference type="ARBA" id="ARBA00023136"/>
    </source>
</evidence>
<keyword evidence="1" id="KW-1003">Cell membrane</keyword>
<evidence type="ECO:0000256" key="2">
    <source>
        <dbReference type="ARBA" id="ARBA00022729"/>
    </source>
</evidence>
<keyword evidence="8" id="KW-1185">Reference proteome</keyword>
<evidence type="ECO:0000313" key="8">
    <source>
        <dbReference type="Proteomes" id="UP001139068"/>
    </source>
</evidence>
<dbReference type="Proteomes" id="UP001139068">
    <property type="component" value="Unassembled WGS sequence"/>
</dbReference>
<comment type="caution">
    <text evidence="7">The sequence shown here is derived from an EMBL/GenBank/DDBJ whole genome shotgun (WGS) entry which is preliminary data.</text>
</comment>
<evidence type="ECO:0000256" key="6">
    <source>
        <dbReference type="SAM" id="MobiDB-lite"/>
    </source>
</evidence>
<name>A0ABS9YT34_9MYCO</name>
<accession>A0ABS9YT34</accession>
<dbReference type="PROSITE" id="PS51257">
    <property type="entry name" value="PROKAR_LIPOPROTEIN"/>
    <property type="match status" value="1"/>
</dbReference>
<dbReference type="InterPro" id="IPR008691">
    <property type="entry name" value="LpqH"/>
</dbReference>
<feature type="region of interest" description="Disordered" evidence="6">
    <location>
        <begin position="25"/>
        <end position="59"/>
    </location>
</feature>
<sequence length="167" mass="16035">MKRGCVVAVAGAAVLVAGMSGCSKDAKKSESSSSSSAAASASSSAAESPGASTGAGTAKVTIDGQPQNINGQVVCATAGGNYNIAIGEAATGIAIVMSEDASTVHSVGLGNVNGVTLGYTEGVPGGANASATKDGKNIKVTGTATGVDMANPMQPVNKPFEIDVTCP</sequence>
<dbReference type="Pfam" id="PF05481">
    <property type="entry name" value="Myco_19_kDa"/>
    <property type="match status" value="1"/>
</dbReference>
<keyword evidence="2" id="KW-0732">Signal</keyword>
<evidence type="ECO:0000256" key="1">
    <source>
        <dbReference type="ARBA" id="ARBA00022475"/>
    </source>
</evidence>
<gene>
    <name evidence="7" type="ORF">K9U37_04940</name>
</gene>
<dbReference type="RefSeq" id="WP_243070759.1">
    <property type="nucleotide sequence ID" value="NZ_JAIVFL010000001.1"/>
</dbReference>
<dbReference type="EMBL" id="JAIVFL010000001">
    <property type="protein sequence ID" value="MCI4674312.1"/>
    <property type="molecule type" value="Genomic_DNA"/>
</dbReference>
<evidence type="ECO:0000313" key="7">
    <source>
        <dbReference type="EMBL" id="MCI4674312.1"/>
    </source>
</evidence>
<keyword evidence="4" id="KW-0564">Palmitate</keyword>
<proteinExistence type="predicted"/>
<protein>
    <submittedName>
        <fullName evidence="7">Lipoprotein LpqH</fullName>
    </submittedName>
</protein>
<keyword evidence="3" id="KW-0472">Membrane</keyword>